<organism evidence="2 3">
    <name type="scientific">Niastella vici</name>
    <dbReference type="NCBI Taxonomy" id="1703345"/>
    <lineage>
        <taxon>Bacteria</taxon>
        <taxon>Pseudomonadati</taxon>
        <taxon>Bacteroidota</taxon>
        <taxon>Chitinophagia</taxon>
        <taxon>Chitinophagales</taxon>
        <taxon>Chitinophagaceae</taxon>
        <taxon>Niastella</taxon>
    </lineage>
</organism>
<dbReference type="PANTHER" id="PTHR43162">
    <property type="match status" value="1"/>
</dbReference>
<dbReference type="Gene3D" id="3.90.25.10">
    <property type="entry name" value="UDP-galactose 4-epimerase, domain 1"/>
    <property type="match status" value="1"/>
</dbReference>
<dbReference type="PANTHER" id="PTHR43162:SF1">
    <property type="entry name" value="PRESTALK A DIFFERENTIATION PROTEIN A"/>
    <property type="match status" value="1"/>
</dbReference>
<sequence length="289" mass="31797">MTQTTILLTGATGNVGSHLAKKLNALKVPFRALVRSKDNNDLLNSLPYATIVTGDLADENSVVMALQGIEKAFLLTHSSEQSEQLQLNFVNAAHRAGVKHIVKLSQLASEEQSPVRFLRYHAIVENRIKELGLTYTFLRPNLYMQGFLAFKEHIKHDGKFYAAVGQAPISAVDIRDIAAVAAHALTEAGHENKLYNITGGESITHYQMAAVFSTVLEKEVTFIDVTPEQMEGAVRAAGFPEWQVGGLIEDYAHYARGEAAAVYTTVKDITGTPAISFEQFARDYKDLFI</sequence>
<dbReference type="Gene3D" id="3.40.50.720">
    <property type="entry name" value="NAD(P)-binding Rossmann-like Domain"/>
    <property type="match status" value="1"/>
</dbReference>
<dbReference type="CDD" id="cd05269">
    <property type="entry name" value="TMR_SDR_a"/>
    <property type="match status" value="1"/>
</dbReference>
<proteinExistence type="predicted"/>
<dbReference type="EMBL" id="LVYD01000054">
    <property type="protein sequence ID" value="OQP62025.1"/>
    <property type="molecule type" value="Genomic_DNA"/>
</dbReference>
<dbReference type="InterPro" id="IPR036291">
    <property type="entry name" value="NAD(P)-bd_dom_sf"/>
</dbReference>
<evidence type="ECO:0000313" key="2">
    <source>
        <dbReference type="EMBL" id="OQP62025.1"/>
    </source>
</evidence>
<evidence type="ECO:0000259" key="1">
    <source>
        <dbReference type="Pfam" id="PF05368"/>
    </source>
</evidence>
<dbReference type="STRING" id="1703345.A3860_30120"/>
<dbReference type="SUPFAM" id="SSF51735">
    <property type="entry name" value="NAD(P)-binding Rossmann-fold domains"/>
    <property type="match status" value="1"/>
</dbReference>
<protein>
    <submittedName>
        <fullName evidence="2">NAD(P)-dependent oxidoreductase</fullName>
    </submittedName>
</protein>
<dbReference type="RefSeq" id="WP_081150208.1">
    <property type="nucleotide sequence ID" value="NZ_LVYD01000054.1"/>
</dbReference>
<dbReference type="InterPro" id="IPR008030">
    <property type="entry name" value="NmrA-like"/>
</dbReference>
<dbReference type="Proteomes" id="UP000192796">
    <property type="component" value="Unassembled WGS sequence"/>
</dbReference>
<name>A0A1V9FUJ5_9BACT</name>
<dbReference type="Pfam" id="PF05368">
    <property type="entry name" value="NmrA"/>
    <property type="match status" value="1"/>
</dbReference>
<gene>
    <name evidence="2" type="ORF">A3860_30120</name>
</gene>
<dbReference type="OrthoDB" id="9780595at2"/>
<reference evidence="2 3" key="1">
    <citation type="submission" date="2016-03" db="EMBL/GenBank/DDBJ databases">
        <title>Niastella vici sp. nov., isolated from farmland soil.</title>
        <authorList>
            <person name="Chen L."/>
            <person name="Wang D."/>
            <person name="Yang S."/>
            <person name="Wang G."/>
        </authorList>
    </citation>
    <scope>NUCLEOTIDE SEQUENCE [LARGE SCALE GENOMIC DNA]</scope>
    <source>
        <strain evidence="2 3">DJ57</strain>
    </source>
</reference>
<keyword evidence="3" id="KW-1185">Reference proteome</keyword>
<dbReference type="InterPro" id="IPR051604">
    <property type="entry name" value="Ergot_Alk_Oxidoreductase"/>
</dbReference>
<accession>A0A1V9FUJ5</accession>
<feature type="domain" description="NmrA-like" evidence="1">
    <location>
        <begin position="3"/>
        <end position="231"/>
    </location>
</feature>
<dbReference type="AlphaFoldDB" id="A0A1V9FUJ5"/>
<comment type="caution">
    <text evidence="2">The sequence shown here is derived from an EMBL/GenBank/DDBJ whole genome shotgun (WGS) entry which is preliminary data.</text>
</comment>
<evidence type="ECO:0000313" key="3">
    <source>
        <dbReference type="Proteomes" id="UP000192796"/>
    </source>
</evidence>